<dbReference type="PANTHER" id="PTHR12526">
    <property type="entry name" value="GLYCOSYLTRANSFERASE"/>
    <property type="match status" value="1"/>
</dbReference>
<protein>
    <submittedName>
        <fullName evidence="2">Glycosyltransferase</fullName>
    </submittedName>
</protein>
<organism evidence="2 3">
    <name type="scientific">Allohahella marinimesophila</name>
    <dbReference type="NCBI Taxonomy" id="1054972"/>
    <lineage>
        <taxon>Bacteria</taxon>
        <taxon>Pseudomonadati</taxon>
        <taxon>Pseudomonadota</taxon>
        <taxon>Gammaproteobacteria</taxon>
        <taxon>Oceanospirillales</taxon>
        <taxon>Hahellaceae</taxon>
        <taxon>Allohahella</taxon>
    </lineage>
</organism>
<evidence type="ECO:0000313" key="3">
    <source>
        <dbReference type="Proteomes" id="UP001501337"/>
    </source>
</evidence>
<name>A0ABP7PLW6_9GAMM</name>
<dbReference type="Proteomes" id="UP001501337">
    <property type="component" value="Unassembled WGS sequence"/>
</dbReference>
<keyword evidence="3" id="KW-1185">Reference proteome</keyword>
<gene>
    <name evidence="2" type="ORF">GCM10022278_26980</name>
</gene>
<dbReference type="EMBL" id="BAABBO010000011">
    <property type="protein sequence ID" value="GAA3967847.1"/>
    <property type="molecule type" value="Genomic_DNA"/>
</dbReference>
<dbReference type="InterPro" id="IPR001296">
    <property type="entry name" value="Glyco_trans_1"/>
</dbReference>
<proteinExistence type="predicted"/>
<dbReference type="CDD" id="cd03811">
    <property type="entry name" value="GT4_GT28_WabH-like"/>
    <property type="match status" value="1"/>
</dbReference>
<dbReference type="SUPFAM" id="SSF53756">
    <property type="entry name" value="UDP-Glycosyltransferase/glycogen phosphorylase"/>
    <property type="match status" value="1"/>
</dbReference>
<dbReference type="Pfam" id="PF00534">
    <property type="entry name" value="Glycos_transf_1"/>
    <property type="match status" value="1"/>
</dbReference>
<dbReference type="Gene3D" id="3.40.50.2000">
    <property type="entry name" value="Glycogen Phosphorylase B"/>
    <property type="match status" value="2"/>
</dbReference>
<reference evidence="3" key="1">
    <citation type="journal article" date="2019" name="Int. J. Syst. Evol. Microbiol.">
        <title>The Global Catalogue of Microorganisms (GCM) 10K type strain sequencing project: providing services to taxonomists for standard genome sequencing and annotation.</title>
        <authorList>
            <consortium name="The Broad Institute Genomics Platform"/>
            <consortium name="The Broad Institute Genome Sequencing Center for Infectious Disease"/>
            <person name="Wu L."/>
            <person name="Ma J."/>
        </authorList>
    </citation>
    <scope>NUCLEOTIDE SEQUENCE [LARGE SCALE GENOMIC DNA]</scope>
    <source>
        <strain evidence="3">JCM 17555</strain>
    </source>
</reference>
<feature type="domain" description="Glycosyl transferase family 1" evidence="1">
    <location>
        <begin position="172"/>
        <end position="330"/>
    </location>
</feature>
<accession>A0ABP7PLW6</accession>
<sequence length="356" mass="39809">MRVAQVLAGAPIGGAENFYTRLVCALQTDAQLDQCAFTRSNDYREAQLAAAGVPVSLHRLGGKLDLLGHRQYRKALIDWRPDIVATYMNRASGLTPNSRSGFDPNASPDSGQDYTLVARLGHYYDLKYYRHCDYWIGIAKGICQHMIDGGFPAERVFHIPNFVDETLVPALDRQSLDADGGQPVLLAVGRLHVNKGFDTLIRALQDVPGVMLWLAGDGPERLSLEALTAELNLTNRVRFLGWRRDINALMRTADVFVCPSRHEGLGSIIGEAWFNRVPIAATRSQGPSELIEHGRTGLLSDIDDIDALASHLRQLFEQPALRQTLVEAGAEEYDRYYARSIVTKQYSELYRRLRDR</sequence>
<evidence type="ECO:0000313" key="2">
    <source>
        <dbReference type="EMBL" id="GAA3967847.1"/>
    </source>
</evidence>
<comment type="caution">
    <text evidence="2">The sequence shown here is derived from an EMBL/GenBank/DDBJ whole genome shotgun (WGS) entry which is preliminary data.</text>
</comment>
<evidence type="ECO:0000259" key="1">
    <source>
        <dbReference type="Pfam" id="PF00534"/>
    </source>
</evidence>